<protein>
    <submittedName>
        <fullName evidence="6">Fructose 1,6-bisphosphatase</fullName>
    </submittedName>
</protein>
<dbReference type="eggNOG" id="COG0483">
    <property type="taxonomic scope" value="Bacteria"/>
</dbReference>
<comment type="cofactor">
    <cofactor evidence="1 5">
        <name>Mg(2+)</name>
        <dbReference type="ChEBI" id="CHEBI:18420"/>
    </cofactor>
</comment>
<proteinExistence type="predicted"/>
<sequence length="259" mass="28882">MNSDELKDTVKVVRNWLVEARDNVLRKIDSRLKVDTKSGRSDLVTNIDRANEQFFVSKIRQFDPEAKILGEEGFGDQVDNIDGRIWIVDPIDGTMNFVKQRNHFAMMISLYIDGQGVLGFIMDVINNELLYGGPEYGVYLNSTKIDEVKNTNLSDGLIGLSGPLVINDNFHMQDIAQTSLGMRIYGSAGIDMISVFKGELIGYISYLKPWDFGAGKIFAETLGLKMTTIDGQQLGVLSSKPVLLATENAHRDILTIVKK</sequence>
<evidence type="ECO:0000256" key="2">
    <source>
        <dbReference type="ARBA" id="ARBA00022723"/>
    </source>
</evidence>
<dbReference type="PROSITE" id="PS00629">
    <property type="entry name" value="IMP_1"/>
    <property type="match status" value="1"/>
</dbReference>
<dbReference type="OrthoDB" id="9772456at2"/>
<gene>
    <name evidence="6" type="ORF">PL11_000585</name>
</gene>
<feature type="binding site" evidence="5">
    <location>
        <position position="89"/>
    </location>
    <ligand>
        <name>Mg(2+)</name>
        <dbReference type="ChEBI" id="CHEBI:18420"/>
        <label>1</label>
        <note>catalytic</note>
    </ligand>
</feature>
<dbReference type="GO" id="GO:0006020">
    <property type="term" value="P:inositol metabolic process"/>
    <property type="evidence" value="ECO:0007669"/>
    <property type="project" value="TreeGrafter"/>
</dbReference>
<evidence type="ECO:0000313" key="6">
    <source>
        <dbReference type="EMBL" id="AQW20536.1"/>
    </source>
</evidence>
<dbReference type="PRINTS" id="PR00377">
    <property type="entry name" value="IMPHPHTASES"/>
</dbReference>
<dbReference type="AlphaFoldDB" id="A0A1S6QG02"/>
<reference evidence="6 7" key="1">
    <citation type="journal article" date="2015" name="Genome Announc.">
        <title>Genome Sequence of Lactobacillus curieae CCTCC M 2011381T, a Novel Producer of Gamma-aminobutyric Acid.</title>
        <authorList>
            <person name="Wang Y."/>
            <person name="Wang Y."/>
            <person name="Lang C."/>
            <person name="Wei D."/>
            <person name="Xu P."/>
            <person name="Xie J."/>
        </authorList>
    </citation>
    <scope>NUCLEOTIDE SEQUENCE [LARGE SCALE GENOMIC DNA]</scope>
    <source>
        <strain evidence="6 7">CCTCC M 2011381</strain>
    </source>
</reference>
<keyword evidence="7" id="KW-1185">Reference proteome</keyword>
<accession>A0A1S6QG02</accession>
<dbReference type="PANTHER" id="PTHR20854:SF4">
    <property type="entry name" value="INOSITOL-1-MONOPHOSPHATASE-RELATED"/>
    <property type="match status" value="1"/>
</dbReference>
<keyword evidence="2 5" id="KW-0479">Metal-binding</keyword>
<evidence type="ECO:0000256" key="1">
    <source>
        <dbReference type="ARBA" id="ARBA00001946"/>
    </source>
</evidence>
<dbReference type="Gene3D" id="3.40.190.80">
    <property type="match status" value="1"/>
</dbReference>
<evidence type="ECO:0000256" key="3">
    <source>
        <dbReference type="ARBA" id="ARBA00022801"/>
    </source>
</evidence>
<dbReference type="Gene3D" id="3.30.540.10">
    <property type="entry name" value="Fructose-1,6-Bisphosphatase, subunit A, domain 1"/>
    <property type="match status" value="1"/>
</dbReference>
<dbReference type="FunFam" id="3.30.540.10:FF:000003">
    <property type="entry name" value="Inositol-1-monophosphatase"/>
    <property type="match status" value="1"/>
</dbReference>
<feature type="binding site" evidence="5">
    <location>
        <position position="91"/>
    </location>
    <ligand>
        <name>Mg(2+)</name>
        <dbReference type="ChEBI" id="CHEBI:18420"/>
        <label>1</label>
        <note>catalytic</note>
    </ligand>
</feature>
<evidence type="ECO:0000256" key="5">
    <source>
        <dbReference type="PIRSR" id="PIRSR600760-2"/>
    </source>
</evidence>
<dbReference type="PANTHER" id="PTHR20854">
    <property type="entry name" value="INOSITOL MONOPHOSPHATASE"/>
    <property type="match status" value="1"/>
</dbReference>
<evidence type="ECO:0000256" key="4">
    <source>
        <dbReference type="ARBA" id="ARBA00022842"/>
    </source>
</evidence>
<keyword evidence="4 5" id="KW-0460">Magnesium</keyword>
<organism evidence="6 7">
    <name type="scientific">Lentilactobacillus curieae</name>
    <dbReference type="NCBI Taxonomy" id="1138822"/>
    <lineage>
        <taxon>Bacteria</taxon>
        <taxon>Bacillati</taxon>
        <taxon>Bacillota</taxon>
        <taxon>Bacilli</taxon>
        <taxon>Lactobacillales</taxon>
        <taxon>Lactobacillaceae</taxon>
        <taxon>Lentilactobacillus</taxon>
    </lineage>
</organism>
<dbReference type="Proteomes" id="UP000030361">
    <property type="component" value="Chromosome"/>
</dbReference>
<dbReference type="GO" id="GO:0007165">
    <property type="term" value="P:signal transduction"/>
    <property type="evidence" value="ECO:0007669"/>
    <property type="project" value="TreeGrafter"/>
</dbReference>
<feature type="binding site" evidence="5">
    <location>
        <position position="71"/>
    </location>
    <ligand>
        <name>Mg(2+)</name>
        <dbReference type="ChEBI" id="CHEBI:18420"/>
        <label>1</label>
        <note>catalytic</note>
    </ligand>
</feature>
<dbReference type="CDD" id="cd01637">
    <property type="entry name" value="IMPase_like"/>
    <property type="match status" value="1"/>
</dbReference>
<dbReference type="GO" id="GO:0046872">
    <property type="term" value="F:metal ion binding"/>
    <property type="evidence" value="ECO:0007669"/>
    <property type="project" value="UniProtKB-KW"/>
</dbReference>
<evidence type="ECO:0000313" key="7">
    <source>
        <dbReference type="Proteomes" id="UP000030361"/>
    </source>
</evidence>
<dbReference type="GO" id="GO:0008934">
    <property type="term" value="F:inositol monophosphate 1-phosphatase activity"/>
    <property type="evidence" value="ECO:0007669"/>
    <property type="project" value="TreeGrafter"/>
</dbReference>
<keyword evidence="3" id="KW-0378">Hydrolase</keyword>
<dbReference type="EMBL" id="CP018906">
    <property type="protein sequence ID" value="AQW20536.1"/>
    <property type="molecule type" value="Genomic_DNA"/>
</dbReference>
<dbReference type="Pfam" id="PF00459">
    <property type="entry name" value="Inositol_P"/>
    <property type="match status" value="1"/>
</dbReference>
<dbReference type="KEGG" id="lcu:PL11_000585"/>
<dbReference type="InterPro" id="IPR020583">
    <property type="entry name" value="Inositol_monoP_metal-BS"/>
</dbReference>
<feature type="binding site" evidence="5">
    <location>
        <position position="92"/>
    </location>
    <ligand>
        <name>Mg(2+)</name>
        <dbReference type="ChEBI" id="CHEBI:18420"/>
        <label>1</label>
        <note>catalytic</note>
    </ligand>
</feature>
<dbReference type="RefSeq" id="WP_035168498.1">
    <property type="nucleotide sequence ID" value="NZ_CP018906.1"/>
</dbReference>
<dbReference type="SUPFAM" id="SSF56655">
    <property type="entry name" value="Carbohydrate phosphatase"/>
    <property type="match status" value="1"/>
</dbReference>
<feature type="binding site" evidence="5">
    <location>
        <position position="211"/>
    </location>
    <ligand>
        <name>Mg(2+)</name>
        <dbReference type="ChEBI" id="CHEBI:18420"/>
        <label>1</label>
        <note>catalytic</note>
    </ligand>
</feature>
<name>A0A1S6QG02_9LACO</name>
<dbReference type="InterPro" id="IPR000760">
    <property type="entry name" value="Inositol_monophosphatase-like"/>
</dbReference>